<feature type="region of interest" description="Disordered" evidence="1">
    <location>
        <begin position="89"/>
        <end position="183"/>
    </location>
</feature>
<feature type="non-terminal residue" evidence="2">
    <location>
        <position position="1"/>
    </location>
</feature>
<dbReference type="AlphaFoldDB" id="A0A2C6KN43"/>
<feature type="compositionally biased region" description="Basic and acidic residues" evidence="1">
    <location>
        <begin position="168"/>
        <end position="177"/>
    </location>
</feature>
<gene>
    <name evidence="2" type="ORF">CSUI_004255</name>
</gene>
<organism evidence="2 3">
    <name type="scientific">Cystoisospora suis</name>
    <dbReference type="NCBI Taxonomy" id="483139"/>
    <lineage>
        <taxon>Eukaryota</taxon>
        <taxon>Sar</taxon>
        <taxon>Alveolata</taxon>
        <taxon>Apicomplexa</taxon>
        <taxon>Conoidasida</taxon>
        <taxon>Coccidia</taxon>
        <taxon>Eucoccidiorida</taxon>
        <taxon>Eimeriorina</taxon>
        <taxon>Sarcocystidae</taxon>
        <taxon>Cystoisospora</taxon>
    </lineage>
</organism>
<dbReference type="Proteomes" id="UP000221165">
    <property type="component" value="Unassembled WGS sequence"/>
</dbReference>
<keyword evidence="2" id="KW-0812">Transmembrane</keyword>
<evidence type="ECO:0000256" key="1">
    <source>
        <dbReference type="SAM" id="MobiDB-lite"/>
    </source>
</evidence>
<protein>
    <submittedName>
        <fullName evidence="2">Transmembrane protein</fullName>
    </submittedName>
</protein>
<dbReference type="OrthoDB" id="331558at2759"/>
<keyword evidence="2" id="KW-0472">Membrane</keyword>
<keyword evidence="3" id="KW-1185">Reference proteome</keyword>
<dbReference type="GeneID" id="94427659"/>
<proteinExistence type="predicted"/>
<sequence length="659" mass="73666">WRLCLGQFFFDDFEEYPTVKPFEAGKFQRFVPQVDAPFGTGHSRGPLSPILENAYIPEDVLAVLQASRNSTSEESYTVTSKALGEQSQGRASALFAPEGEAISSGRQSNRKRLEFQSSVHPPAVRIEEAATPGRRQPKQPDSSSHFYRSSSKIKVQTLDEDTAPEAADTSKTEDGKSGRRFSPHPLAEHLQKASHIIRAERPSAELRERADEVLRDIRRGSNNTELADAIATLPVDMIVKFGTVTADPYVIVRCRKGFEAVSTTLCAAPLGEEIPILGSCLGAATFDRDTGHCFTVSEVEPISACPIGYRIARTPLDYQYGPCRPIERIPAIPSCDSPFVLDPAVGRCLYNSTHPGYLGCPPGARSLNETACAVAKQVLKTPECPPGNEKILLRDGTAECRKTVKSRGDYLARPRCRGGAQEKLNYDLYDENNHPVVTCISTQVTKGIASCPPKTVPYREYIKKGNDPPVIYDNTLGSPDRTCVEVVEGLIRPSCHEMSKQVPFVLLNRGEREPFDYRLMLPLAVVEQVIQPDWSKYEKHTGESGKEYYTREDLEISIHCLEFHYAQPVMRCPNGTMQWDLNLQECKRKGFVDFVLTCPPGYVLNELGLVFSPYNMPKPKCIAKLRASTQYYCPEVRRLTKRCWRTSEKEEVRTLEQRS</sequence>
<name>A0A2C6KN43_9APIC</name>
<dbReference type="RefSeq" id="XP_067923579.1">
    <property type="nucleotide sequence ID" value="XM_068064448.1"/>
</dbReference>
<dbReference type="EMBL" id="MIGC01001955">
    <property type="protein sequence ID" value="PHJ21900.1"/>
    <property type="molecule type" value="Genomic_DNA"/>
</dbReference>
<evidence type="ECO:0000313" key="2">
    <source>
        <dbReference type="EMBL" id="PHJ21900.1"/>
    </source>
</evidence>
<dbReference type="VEuPathDB" id="ToxoDB:CSUI_004255"/>
<accession>A0A2C6KN43</accession>
<reference evidence="2 3" key="1">
    <citation type="journal article" date="2017" name="Int. J. Parasitol.">
        <title>The genome of the protozoan parasite Cystoisospora suis and a reverse vaccinology approach to identify vaccine candidates.</title>
        <authorList>
            <person name="Palmieri N."/>
            <person name="Shrestha A."/>
            <person name="Ruttkowski B."/>
            <person name="Beck T."/>
            <person name="Vogl C."/>
            <person name="Tomley F."/>
            <person name="Blake D.P."/>
            <person name="Joachim A."/>
        </authorList>
    </citation>
    <scope>NUCLEOTIDE SEQUENCE [LARGE SCALE GENOMIC DNA]</scope>
    <source>
        <strain evidence="2 3">Wien I</strain>
    </source>
</reference>
<evidence type="ECO:0000313" key="3">
    <source>
        <dbReference type="Proteomes" id="UP000221165"/>
    </source>
</evidence>
<feature type="compositionally biased region" description="Polar residues" evidence="1">
    <location>
        <begin position="139"/>
        <end position="154"/>
    </location>
</feature>
<comment type="caution">
    <text evidence="2">The sequence shown here is derived from an EMBL/GenBank/DDBJ whole genome shotgun (WGS) entry which is preliminary data.</text>
</comment>